<dbReference type="Proteomes" id="UP000006001">
    <property type="component" value="Unassembled WGS sequence"/>
</dbReference>
<dbReference type="HOGENOM" id="CLU_3257926_0_0_11"/>
<keyword evidence="3" id="KW-1185">Reference proteome</keyword>
<gene>
    <name evidence="2" type="ORF">HMPREF0762_00021</name>
</gene>
<comment type="caution">
    <text evidence="2">The sequence shown here is derived from an EMBL/GenBank/DDBJ whole genome shotgun (WGS) entry which is preliminary data.</text>
</comment>
<organism evidence="2 3">
    <name type="scientific">Slackia exigua (strain ATCC 700122 / DSM 15923 / CIP 105133 / JCM 11022 / KCTC 5966 / S-7)</name>
    <dbReference type="NCBI Taxonomy" id="649764"/>
    <lineage>
        <taxon>Bacteria</taxon>
        <taxon>Bacillati</taxon>
        <taxon>Actinomycetota</taxon>
        <taxon>Coriobacteriia</taxon>
        <taxon>Eggerthellales</taxon>
        <taxon>Eggerthellaceae</taxon>
        <taxon>Slackia</taxon>
    </lineage>
</organism>
<reference evidence="2" key="1">
    <citation type="submission" date="2009-10" db="EMBL/GenBank/DDBJ databases">
        <authorList>
            <person name="Weinstock G."/>
            <person name="Sodergren E."/>
            <person name="Clifton S."/>
            <person name="Fulton L."/>
            <person name="Fulton B."/>
            <person name="Courtney L."/>
            <person name="Fronick C."/>
            <person name="Harrison M."/>
            <person name="Strong C."/>
            <person name="Farmer C."/>
            <person name="Delahaunty K."/>
            <person name="Markovic C."/>
            <person name="Hall O."/>
            <person name="Minx P."/>
            <person name="Tomlinson C."/>
            <person name="Mitreva M."/>
            <person name="Nelson J."/>
            <person name="Hou S."/>
            <person name="Wollam A."/>
            <person name="Pepin K.H."/>
            <person name="Johnson M."/>
            <person name="Bhonagiri V."/>
            <person name="Nash W.E."/>
            <person name="Warren W."/>
            <person name="Chinwalla A."/>
            <person name="Mardis E.R."/>
            <person name="Wilson R.K."/>
        </authorList>
    </citation>
    <scope>NUCLEOTIDE SEQUENCE [LARGE SCALE GENOMIC DNA]</scope>
    <source>
        <strain evidence="2">ATCC 700122</strain>
    </source>
</reference>
<dbReference type="AlphaFoldDB" id="D0WDZ9"/>
<evidence type="ECO:0000256" key="1">
    <source>
        <dbReference type="SAM" id="MobiDB-lite"/>
    </source>
</evidence>
<protein>
    <submittedName>
        <fullName evidence="2">Uncharacterized protein</fullName>
    </submittedName>
</protein>
<sequence length="42" mass="4989">MLDLGKRNEQKSDRCRSSRNPRERAWKIPLSVDILSVARHLR</sequence>
<proteinExistence type="predicted"/>
<dbReference type="EMBL" id="ACUX02000004">
    <property type="protein sequence ID" value="EEZ61937.1"/>
    <property type="molecule type" value="Genomic_DNA"/>
</dbReference>
<evidence type="ECO:0000313" key="3">
    <source>
        <dbReference type="Proteomes" id="UP000006001"/>
    </source>
</evidence>
<evidence type="ECO:0000313" key="2">
    <source>
        <dbReference type="EMBL" id="EEZ61937.1"/>
    </source>
</evidence>
<feature type="region of interest" description="Disordered" evidence="1">
    <location>
        <begin position="1"/>
        <end position="22"/>
    </location>
</feature>
<name>D0WDZ9_SLAES</name>
<accession>D0WDZ9</accession>